<proteinExistence type="predicted"/>
<dbReference type="InterPro" id="IPR029052">
    <property type="entry name" value="Metallo-depent_PP-like"/>
</dbReference>
<dbReference type="GO" id="GO:0110154">
    <property type="term" value="P:RNA decapping"/>
    <property type="evidence" value="ECO:0007669"/>
    <property type="project" value="TreeGrafter"/>
</dbReference>
<dbReference type="InterPro" id="IPR004843">
    <property type="entry name" value="Calcineurin-like_PHP"/>
</dbReference>
<dbReference type="EMBL" id="UOGD01000152">
    <property type="protein sequence ID" value="VAX19830.1"/>
    <property type="molecule type" value="Genomic_DNA"/>
</dbReference>
<dbReference type="PANTHER" id="PTHR42850:SF4">
    <property type="entry name" value="ZINC-DEPENDENT ENDOPOLYPHOSPHATASE"/>
    <property type="match status" value="1"/>
</dbReference>
<dbReference type="PRINTS" id="PR00114">
    <property type="entry name" value="STPHPHTASE"/>
</dbReference>
<dbReference type="GO" id="GO:0016791">
    <property type="term" value="F:phosphatase activity"/>
    <property type="evidence" value="ECO:0007669"/>
    <property type="project" value="TreeGrafter"/>
</dbReference>
<accession>A0A3B1CAM8</accession>
<evidence type="ECO:0000313" key="2">
    <source>
        <dbReference type="EMBL" id="VAX19830.1"/>
    </source>
</evidence>
<feature type="domain" description="Calcineurin-like phosphoesterase" evidence="1">
    <location>
        <begin position="2"/>
        <end position="130"/>
    </location>
</feature>
<protein>
    <recommendedName>
        <fullName evidence="1">Calcineurin-like phosphoesterase domain-containing protein</fullName>
    </recommendedName>
</protein>
<dbReference type="PANTHER" id="PTHR42850">
    <property type="entry name" value="METALLOPHOSPHOESTERASE"/>
    <property type="match status" value="1"/>
</dbReference>
<name>A0A3B1CAM8_9ZZZZ</name>
<evidence type="ECO:0000259" key="1">
    <source>
        <dbReference type="Pfam" id="PF00149"/>
    </source>
</evidence>
<organism evidence="2">
    <name type="scientific">hydrothermal vent metagenome</name>
    <dbReference type="NCBI Taxonomy" id="652676"/>
    <lineage>
        <taxon>unclassified sequences</taxon>
        <taxon>metagenomes</taxon>
        <taxon>ecological metagenomes</taxon>
    </lineage>
</organism>
<gene>
    <name evidence="2" type="ORF">MNBD_IGNAVI01-247</name>
</gene>
<dbReference type="AlphaFoldDB" id="A0A3B1CAM8"/>
<sequence>MIAIIGDIHGCYFTLTELHQEIKNKYPDIQVYAVGDLVDRGNKSYEVIEFILDNKILFTPGNHDYMFYYFFKEPSSVFARSWVFNGSEATLKSYDDHGEKLFEHIEILKKAPLYFNTPDCFITHAGVSKEYEKLLDPSFKDDFTPLYELINKDFSSDWGVLWLRGKALNIGKLQIMGHTKHQEITLDEEANAIYIDTGAYVGNKLSAVIVDNEQIVDVIDVKTHLNDII</sequence>
<dbReference type="Gene3D" id="3.60.21.10">
    <property type="match status" value="1"/>
</dbReference>
<dbReference type="InterPro" id="IPR006186">
    <property type="entry name" value="Ser/Thr-sp_prot-phosphatase"/>
</dbReference>
<dbReference type="SUPFAM" id="SSF56300">
    <property type="entry name" value="Metallo-dependent phosphatases"/>
    <property type="match status" value="1"/>
</dbReference>
<dbReference type="GO" id="GO:0008803">
    <property type="term" value="F:bis(5'-nucleosyl)-tetraphosphatase (symmetrical) activity"/>
    <property type="evidence" value="ECO:0007669"/>
    <property type="project" value="TreeGrafter"/>
</dbReference>
<reference evidence="2" key="1">
    <citation type="submission" date="2018-06" db="EMBL/GenBank/DDBJ databases">
        <authorList>
            <person name="Zhirakovskaya E."/>
        </authorList>
    </citation>
    <scope>NUCLEOTIDE SEQUENCE</scope>
</reference>
<dbReference type="GO" id="GO:0005737">
    <property type="term" value="C:cytoplasm"/>
    <property type="evidence" value="ECO:0007669"/>
    <property type="project" value="TreeGrafter"/>
</dbReference>
<dbReference type="Pfam" id="PF00149">
    <property type="entry name" value="Metallophos"/>
    <property type="match status" value="1"/>
</dbReference>
<dbReference type="InterPro" id="IPR050126">
    <property type="entry name" value="Ap4A_hydrolase"/>
</dbReference>